<protein>
    <submittedName>
        <fullName evidence="1">Uncharacterized protein</fullName>
    </submittedName>
</protein>
<proteinExistence type="predicted"/>
<gene>
    <name evidence="1" type="ORF">O6H91_02G150800</name>
</gene>
<dbReference type="Proteomes" id="UP001162992">
    <property type="component" value="Chromosome 2"/>
</dbReference>
<name>A0ACC2ELW6_DIPCM</name>
<dbReference type="EMBL" id="CM055093">
    <property type="protein sequence ID" value="KAJ7567507.1"/>
    <property type="molecule type" value="Genomic_DNA"/>
</dbReference>
<evidence type="ECO:0000313" key="1">
    <source>
        <dbReference type="EMBL" id="KAJ7567507.1"/>
    </source>
</evidence>
<organism evidence="1 2">
    <name type="scientific">Diphasiastrum complanatum</name>
    <name type="common">Issler's clubmoss</name>
    <name type="synonym">Lycopodium complanatum</name>
    <dbReference type="NCBI Taxonomy" id="34168"/>
    <lineage>
        <taxon>Eukaryota</taxon>
        <taxon>Viridiplantae</taxon>
        <taxon>Streptophyta</taxon>
        <taxon>Embryophyta</taxon>
        <taxon>Tracheophyta</taxon>
        <taxon>Lycopodiopsida</taxon>
        <taxon>Lycopodiales</taxon>
        <taxon>Lycopodiaceae</taxon>
        <taxon>Lycopodioideae</taxon>
        <taxon>Diphasiastrum</taxon>
    </lineage>
</organism>
<accession>A0ACC2ELW6</accession>
<keyword evidence="2" id="KW-1185">Reference proteome</keyword>
<comment type="caution">
    <text evidence="1">The sequence shown here is derived from an EMBL/GenBank/DDBJ whole genome shotgun (WGS) entry which is preliminary data.</text>
</comment>
<reference evidence="2" key="1">
    <citation type="journal article" date="2024" name="Proc. Natl. Acad. Sci. U.S.A.">
        <title>Extraordinary preservation of gene collinearity over three hundred million years revealed in homosporous lycophytes.</title>
        <authorList>
            <person name="Li C."/>
            <person name="Wickell D."/>
            <person name="Kuo L.Y."/>
            <person name="Chen X."/>
            <person name="Nie B."/>
            <person name="Liao X."/>
            <person name="Peng D."/>
            <person name="Ji J."/>
            <person name="Jenkins J."/>
            <person name="Williams M."/>
            <person name="Shu S."/>
            <person name="Plott C."/>
            <person name="Barry K."/>
            <person name="Rajasekar S."/>
            <person name="Grimwood J."/>
            <person name="Han X."/>
            <person name="Sun S."/>
            <person name="Hou Z."/>
            <person name="He W."/>
            <person name="Dai G."/>
            <person name="Sun C."/>
            <person name="Schmutz J."/>
            <person name="Leebens-Mack J.H."/>
            <person name="Li F.W."/>
            <person name="Wang L."/>
        </authorList>
    </citation>
    <scope>NUCLEOTIDE SEQUENCE [LARGE SCALE GENOMIC DNA]</scope>
    <source>
        <strain evidence="2">cv. PW_Plant_1</strain>
    </source>
</reference>
<evidence type="ECO:0000313" key="2">
    <source>
        <dbReference type="Proteomes" id="UP001162992"/>
    </source>
</evidence>
<sequence length="226" mass="25414">MAAEDVKLLSFWASPFAMRAILALEAKGVKYELIEETLNPKSQLLLESNPVYKKIPVLLHNGKAIPESLVIVLYVDEAWPERAGFFPKDPYARAMIHFWSDFIDKKIFEVTFRAAKAKGEEKEAALKELYDNFLTLESGFIKFDAKPFFNGSSIGYADICLAPFVAWLPVFVDLAGIRLPTAEEAPHLHKFIGAIREHPAAKVAFPDEEKLAAFGRILQQRWAAST</sequence>